<dbReference type="AlphaFoldDB" id="A0A6P7IXI4"/>
<evidence type="ECO:0000256" key="1">
    <source>
        <dbReference type="ARBA" id="ARBA00006233"/>
    </source>
</evidence>
<dbReference type="InterPro" id="IPR016181">
    <property type="entry name" value="Acyl_CoA_acyltransferase"/>
</dbReference>
<dbReference type="Pfam" id="PF14542">
    <property type="entry name" value="Acetyltransf_CG"/>
    <property type="match status" value="1"/>
</dbReference>
<evidence type="ECO:0000259" key="4">
    <source>
        <dbReference type="PROSITE" id="PS51729"/>
    </source>
</evidence>
<dbReference type="RefSeq" id="XP_028268354.1">
    <property type="nucleotide sequence ID" value="XM_028412553.1"/>
</dbReference>
<dbReference type="PROSITE" id="PS51729">
    <property type="entry name" value="GNAT_YJDJ"/>
    <property type="match status" value="1"/>
</dbReference>
<accession>A0A6P7IXI4</accession>
<name>A0A6P7IXI4_9TELE</name>
<comment type="similarity">
    <text evidence="1">Belongs to the NATD1 family.</text>
</comment>
<dbReference type="InterPro" id="IPR031165">
    <property type="entry name" value="GNAT_YJDJ"/>
</dbReference>
<dbReference type="PANTHER" id="PTHR31435">
    <property type="entry name" value="PROTEIN NATD1"/>
    <property type="match status" value="1"/>
</dbReference>
<dbReference type="InterPro" id="IPR045057">
    <property type="entry name" value="Gcn5-rel_NAT"/>
</dbReference>
<dbReference type="SUPFAM" id="SSF55729">
    <property type="entry name" value="Acyl-CoA N-acyltransferases (Nat)"/>
    <property type="match status" value="1"/>
</dbReference>
<organism evidence="5 6">
    <name type="scientific">Parambassis ranga</name>
    <name type="common">Indian glassy fish</name>
    <dbReference type="NCBI Taxonomy" id="210632"/>
    <lineage>
        <taxon>Eukaryota</taxon>
        <taxon>Metazoa</taxon>
        <taxon>Chordata</taxon>
        <taxon>Craniata</taxon>
        <taxon>Vertebrata</taxon>
        <taxon>Euteleostomi</taxon>
        <taxon>Actinopterygii</taxon>
        <taxon>Neopterygii</taxon>
        <taxon>Teleostei</taxon>
        <taxon>Neoteleostei</taxon>
        <taxon>Acanthomorphata</taxon>
        <taxon>Ovalentaria</taxon>
        <taxon>Ambassidae</taxon>
        <taxon>Parambassis</taxon>
    </lineage>
</organism>
<dbReference type="InParanoid" id="A0A6P7IXI4"/>
<evidence type="ECO:0000313" key="5">
    <source>
        <dbReference type="Proteomes" id="UP000515145"/>
    </source>
</evidence>
<feature type="domain" description="N-acetyltransferase" evidence="4">
    <location>
        <begin position="37"/>
        <end position="131"/>
    </location>
</feature>
<dbReference type="Gene3D" id="3.40.630.30">
    <property type="match status" value="1"/>
</dbReference>
<dbReference type="Proteomes" id="UP000515145">
    <property type="component" value="Chromosome 8"/>
</dbReference>
<dbReference type="OrthoDB" id="74247at2759"/>
<protein>
    <recommendedName>
        <fullName evidence="2">Protein NATD1</fullName>
    </recommendedName>
    <alternativeName>
        <fullName evidence="3">N-acetyltransferase domain-containing protein 1</fullName>
    </alternativeName>
</protein>
<keyword evidence="5" id="KW-1185">Reference proteome</keyword>
<proteinExistence type="inferred from homology"/>
<evidence type="ECO:0000256" key="2">
    <source>
        <dbReference type="ARBA" id="ARBA00020243"/>
    </source>
</evidence>
<sequence>MAFKFISRLSASPHRLTSYQSFFSALNCSCSGGITVEHDRHNRRFTVTPGSGGAGDHERAVLHYRFIGEKEVDLMSTFVPETFRSQGVAALLSQAAMDFLVEENLKARVSCWYIKKYIDEHPEQLYKKLIIT</sequence>
<gene>
    <name evidence="6" type="primary">LOC114440226</name>
</gene>
<dbReference type="PANTHER" id="PTHR31435:SF9">
    <property type="entry name" value="PROTEIN NATD1"/>
    <property type="match status" value="1"/>
</dbReference>
<evidence type="ECO:0000256" key="3">
    <source>
        <dbReference type="ARBA" id="ARBA00031876"/>
    </source>
</evidence>
<reference evidence="6" key="1">
    <citation type="submission" date="2025-08" db="UniProtKB">
        <authorList>
            <consortium name="RefSeq"/>
        </authorList>
    </citation>
    <scope>IDENTIFICATION</scope>
</reference>
<dbReference type="GeneID" id="114440226"/>
<evidence type="ECO:0000313" key="6">
    <source>
        <dbReference type="RefSeq" id="XP_028268354.1"/>
    </source>
</evidence>